<proteinExistence type="predicted"/>
<dbReference type="InterPro" id="IPR048683">
    <property type="entry name" value="Sf6_terminase"/>
</dbReference>
<accession>A0A6J7W915</accession>
<reference evidence="1" key="1">
    <citation type="submission" date="2020-05" db="EMBL/GenBank/DDBJ databases">
        <authorList>
            <person name="Chiriac C."/>
            <person name="Salcher M."/>
            <person name="Ghai R."/>
            <person name="Kavagutti S V."/>
        </authorList>
    </citation>
    <scope>NUCLEOTIDE SEQUENCE</scope>
</reference>
<sequence length="197" mass="21934">MSAKTDAVRQANGRFQPRTAEEIAKLKQAIVASVTSGVAVGASQRKLNISSHDMVKWQVEDIEFSTAMDKARECFAEHLSESLLHMHETIEDPRMARVASDNARWYLERRHRKMFGASVDVNVNTQISVSSALAEARSRLVRPIRDPEIVDVTPDPVSIGVSAVQPSDYESDGPDLTAFTRRDELVYVPDEGQEPKI</sequence>
<dbReference type="Pfam" id="PF20901">
    <property type="entry name" value="Sf6_terminase"/>
    <property type="match status" value="1"/>
</dbReference>
<name>A0A6J7W915_9CAUD</name>
<organism evidence="1">
    <name type="scientific">uncultured Caudovirales phage</name>
    <dbReference type="NCBI Taxonomy" id="2100421"/>
    <lineage>
        <taxon>Viruses</taxon>
        <taxon>Duplodnaviria</taxon>
        <taxon>Heunggongvirae</taxon>
        <taxon>Uroviricota</taxon>
        <taxon>Caudoviricetes</taxon>
        <taxon>Peduoviridae</taxon>
        <taxon>Maltschvirus</taxon>
        <taxon>Maltschvirus maltsch</taxon>
    </lineage>
</organism>
<gene>
    <name evidence="1" type="ORF">UFOVP158_15</name>
</gene>
<protein>
    <submittedName>
        <fullName evidence="1">Uncharacterized protein</fullName>
    </submittedName>
</protein>
<evidence type="ECO:0000313" key="1">
    <source>
        <dbReference type="EMBL" id="CAB5178587.1"/>
    </source>
</evidence>
<dbReference type="Gene3D" id="1.10.10.60">
    <property type="entry name" value="Homeodomain-like"/>
    <property type="match status" value="1"/>
</dbReference>
<dbReference type="EMBL" id="LR798207">
    <property type="protein sequence ID" value="CAB5178587.1"/>
    <property type="molecule type" value="Genomic_DNA"/>
</dbReference>